<feature type="chain" id="PRO_5016653515" description="Extracellular membrane protein CFEM domain-containing protein" evidence="1">
    <location>
        <begin position="18"/>
        <end position="211"/>
    </location>
</feature>
<comment type="caution">
    <text evidence="2">The sequence shown here is derived from an EMBL/GenBank/DDBJ whole genome shotgun (WGS) entry which is preliminary data.</text>
</comment>
<dbReference type="AlphaFoldDB" id="A0A369JMC8"/>
<reference evidence="2" key="1">
    <citation type="submission" date="2018-04" db="EMBL/GenBank/DDBJ databases">
        <title>Whole genome sequencing of Hypsizygus marmoreus.</title>
        <authorList>
            <person name="Choi I.-G."/>
            <person name="Min B."/>
            <person name="Kim J.-G."/>
            <person name="Kim S."/>
            <person name="Oh Y.-L."/>
            <person name="Kong W.-S."/>
            <person name="Park H."/>
            <person name="Jeong J."/>
            <person name="Song E.-S."/>
        </authorList>
    </citation>
    <scope>NUCLEOTIDE SEQUENCE [LARGE SCALE GENOMIC DNA]</scope>
    <source>
        <strain evidence="2">51987-8</strain>
    </source>
</reference>
<dbReference type="EMBL" id="LUEZ02000054">
    <property type="protein sequence ID" value="RDB21707.1"/>
    <property type="molecule type" value="Genomic_DNA"/>
</dbReference>
<evidence type="ECO:0000313" key="2">
    <source>
        <dbReference type="EMBL" id="RDB21707.1"/>
    </source>
</evidence>
<keyword evidence="3" id="KW-1185">Reference proteome</keyword>
<proteinExistence type="predicted"/>
<evidence type="ECO:0000313" key="3">
    <source>
        <dbReference type="Proteomes" id="UP000076154"/>
    </source>
</evidence>
<sequence length="211" mass="21077">MLLPIFASMFLISQASAAALVPRNPLRTLLAARQGGGLADTVPAPCKPKCNVIYGLIETCKTTSCLCTPGNARLLEGCVDCIVGLAPTPQVIASGQYLLDQFGETCIGTPGISSLTLSLSTTVNDGLPTNTRSGTAAAPDITTVTQRTVTANGPDPTPTRAAVTLTVTEGGQSSPSGLSGVPSSGALSGKACAGYGAMLVSVLVVVGTGLV</sequence>
<dbReference type="InParanoid" id="A0A369JMC8"/>
<evidence type="ECO:0000256" key="1">
    <source>
        <dbReference type="SAM" id="SignalP"/>
    </source>
</evidence>
<gene>
    <name evidence="2" type="ORF">Hypma_011195</name>
</gene>
<organism evidence="2 3">
    <name type="scientific">Hypsizygus marmoreus</name>
    <name type="common">White beech mushroom</name>
    <name type="synonym">Agaricus marmoreus</name>
    <dbReference type="NCBI Taxonomy" id="39966"/>
    <lineage>
        <taxon>Eukaryota</taxon>
        <taxon>Fungi</taxon>
        <taxon>Dikarya</taxon>
        <taxon>Basidiomycota</taxon>
        <taxon>Agaricomycotina</taxon>
        <taxon>Agaricomycetes</taxon>
        <taxon>Agaricomycetidae</taxon>
        <taxon>Agaricales</taxon>
        <taxon>Tricholomatineae</taxon>
        <taxon>Lyophyllaceae</taxon>
        <taxon>Hypsizygus</taxon>
    </lineage>
</organism>
<keyword evidence="1" id="KW-0732">Signal</keyword>
<dbReference type="Proteomes" id="UP000076154">
    <property type="component" value="Unassembled WGS sequence"/>
</dbReference>
<protein>
    <recommendedName>
        <fullName evidence="4">Extracellular membrane protein CFEM domain-containing protein</fullName>
    </recommendedName>
</protein>
<accession>A0A369JMC8</accession>
<name>A0A369JMC8_HYPMA</name>
<feature type="signal peptide" evidence="1">
    <location>
        <begin position="1"/>
        <end position="17"/>
    </location>
</feature>
<dbReference type="OrthoDB" id="2564568at2759"/>
<evidence type="ECO:0008006" key="4">
    <source>
        <dbReference type="Google" id="ProtNLM"/>
    </source>
</evidence>